<evidence type="ECO:0000313" key="3">
    <source>
        <dbReference type="Proteomes" id="UP001499878"/>
    </source>
</evidence>
<sequence length="172" mass="18049">MLEQMADGDHASVVAVSAHDAGQVAFHRSVEVDAALSHQLSMAVAVNVLVMLPIRNLLSRCTGAWLFTLPMPLVSTVLPRASRTSARAPGAPSTVVSRRRTSRSRACSVAVADFAAVVVAVVPLRRAVVNKGTTVQRTSEQRLDDGPACLQPTPRAPDAPVVSAPAEPRGVT</sequence>
<evidence type="ECO:0000256" key="1">
    <source>
        <dbReference type="SAM" id="MobiDB-lite"/>
    </source>
</evidence>
<reference evidence="3" key="1">
    <citation type="journal article" date="2019" name="Int. J. Syst. Evol. Microbiol.">
        <title>The Global Catalogue of Microorganisms (GCM) 10K type strain sequencing project: providing services to taxonomists for standard genome sequencing and annotation.</title>
        <authorList>
            <consortium name="The Broad Institute Genomics Platform"/>
            <consortium name="The Broad Institute Genome Sequencing Center for Infectious Disease"/>
            <person name="Wu L."/>
            <person name="Ma J."/>
        </authorList>
    </citation>
    <scope>NUCLEOTIDE SEQUENCE [LARGE SCALE GENOMIC DNA]</scope>
    <source>
        <strain evidence="3">JCM 18306</strain>
    </source>
</reference>
<proteinExistence type="predicted"/>
<comment type="caution">
    <text evidence="2">The sequence shown here is derived from an EMBL/GenBank/DDBJ whole genome shotgun (WGS) entry which is preliminary data.</text>
</comment>
<keyword evidence="3" id="KW-1185">Reference proteome</keyword>
<feature type="region of interest" description="Disordered" evidence="1">
    <location>
        <begin position="133"/>
        <end position="172"/>
    </location>
</feature>
<dbReference type="Proteomes" id="UP001499878">
    <property type="component" value="Unassembled WGS sequence"/>
</dbReference>
<accession>A0ABP9T3D2</accession>
<gene>
    <name evidence="2" type="ORF">GCM10023323_24270</name>
</gene>
<name>A0ABP9T3D2_9ACTN</name>
<dbReference type="EMBL" id="BAABJR010000005">
    <property type="protein sequence ID" value="GAA5207699.1"/>
    <property type="molecule type" value="Genomic_DNA"/>
</dbReference>
<protein>
    <submittedName>
        <fullName evidence="2">Uncharacterized protein</fullName>
    </submittedName>
</protein>
<organism evidence="2 3">
    <name type="scientific">Streptomyces thinghirensis</name>
    <dbReference type="NCBI Taxonomy" id="551547"/>
    <lineage>
        <taxon>Bacteria</taxon>
        <taxon>Bacillati</taxon>
        <taxon>Actinomycetota</taxon>
        <taxon>Actinomycetes</taxon>
        <taxon>Kitasatosporales</taxon>
        <taxon>Streptomycetaceae</taxon>
        <taxon>Streptomyces</taxon>
    </lineage>
</organism>
<evidence type="ECO:0000313" key="2">
    <source>
        <dbReference type="EMBL" id="GAA5207699.1"/>
    </source>
</evidence>